<dbReference type="RefSeq" id="WP_023433874.1">
    <property type="nucleotide sequence ID" value="NZ_AWXZ01000040.1"/>
</dbReference>
<evidence type="ECO:0000256" key="1">
    <source>
        <dbReference type="SAM" id="Coils"/>
    </source>
</evidence>
<protein>
    <submittedName>
        <fullName evidence="3">Capsular polysaccharide export system inner membrane protein KpsE</fullName>
    </submittedName>
</protein>
<comment type="caution">
    <text evidence="3">The sequence shown here is derived from an EMBL/GenBank/DDBJ whole genome shotgun (WGS) entry which is preliminary data.</text>
</comment>
<proteinExistence type="predicted"/>
<dbReference type="eggNOG" id="COG3524">
    <property type="taxonomic scope" value="Bacteria"/>
</dbReference>
<dbReference type="EMBL" id="AWXZ01000040">
    <property type="protein sequence ID" value="ESR22628.1"/>
    <property type="molecule type" value="Genomic_DNA"/>
</dbReference>
<dbReference type="PANTHER" id="PTHR32309">
    <property type="entry name" value="TYROSINE-PROTEIN KINASE"/>
    <property type="match status" value="1"/>
</dbReference>
<feature type="transmembrane region" description="Helical" evidence="2">
    <location>
        <begin position="37"/>
        <end position="58"/>
    </location>
</feature>
<accession>V4T7N8</accession>
<keyword evidence="2" id="KW-0472">Membrane</keyword>
<dbReference type="GO" id="GO:0005886">
    <property type="term" value="C:plasma membrane"/>
    <property type="evidence" value="ECO:0007669"/>
    <property type="project" value="TreeGrafter"/>
</dbReference>
<keyword evidence="2" id="KW-1133">Transmembrane helix</keyword>
<reference evidence="3 4" key="1">
    <citation type="journal article" date="2014" name="Genome Announc.">
        <title>Draft Genome Sequence of Lutibaculum baratangense Strain AMV1T, Isolated from a Mud Volcano in Andamans, India.</title>
        <authorList>
            <person name="Singh A."/>
            <person name="Sreenivas A."/>
            <person name="Sathyanarayana Reddy G."/>
            <person name="Pinnaka A.K."/>
            <person name="Shivaji S."/>
        </authorList>
    </citation>
    <scope>NUCLEOTIDE SEQUENCE [LARGE SCALE GENOMIC DNA]</scope>
    <source>
        <strain evidence="3 4">AMV1</strain>
    </source>
</reference>
<dbReference type="AlphaFoldDB" id="V4T7N8"/>
<dbReference type="STRING" id="631454.N177_3764"/>
<evidence type="ECO:0000313" key="4">
    <source>
        <dbReference type="Proteomes" id="UP000017819"/>
    </source>
</evidence>
<evidence type="ECO:0000256" key="2">
    <source>
        <dbReference type="SAM" id="Phobius"/>
    </source>
</evidence>
<evidence type="ECO:0000313" key="3">
    <source>
        <dbReference type="EMBL" id="ESR22628.1"/>
    </source>
</evidence>
<dbReference type="PANTHER" id="PTHR32309:SF13">
    <property type="entry name" value="FERRIC ENTEROBACTIN TRANSPORT PROTEIN FEPE"/>
    <property type="match status" value="1"/>
</dbReference>
<keyword evidence="2" id="KW-0812">Transmembrane</keyword>
<sequence length="395" mass="44150">MSLLSPFTSNRQIALPGREGLSSRLGPLRLPMSLTTALFILMVVIPVTVSVGYFGLIASDRYVSESRFLVRSASSNSIGGLASFLKTFGLSRADDDAYAVQSYIKSRDALRDLMEVLPMREILNRPEADFVTYCMKPWSKDTFETLFNCYEARVDVVREDLTGINVLTVDLFRPEDAQAVAHELIRLSEGLANEMNVRAEQDALANAQGLMSEAEQRVKRAQAELTEFRNRQLFIDPEGGSTPTSEVIAGLTRRLAETRTQIDQQMSTSPSNPLIQSLRVQAQVLEDQIRQEQLKLTGSENAISNHMSTYENLVLQRDLADQSMTIASNAIDQARQEARRQSIYVQSVVDANLPDEATMPRRLRMIISVLVVSLFLYSVVWLVVLGGREHLDRAS</sequence>
<keyword evidence="1" id="KW-0175">Coiled coil</keyword>
<organism evidence="3 4">
    <name type="scientific">Lutibaculum baratangense AMV1</name>
    <dbReference type="NCBI Taxonomy" id="631454"/>
    <lineage>
        <taxon>Bacteria</taxon>
        <taxon>Pseudomonadati</taxon>
        <taxon>Pseudomonadota</taxon>
        <taxon>Alphaproteobacteria</taxon>
        <taxon>Hyphomicrobiales</taxon>
        <taxon>Tepidamorphaceae</taxon>
        <taxon>Lutibaculum</taxon>
    </lineage>
</organism>
<keyword evidence="4" id="KW-1185">Reference proteome</keyword>
<feature type="coiled-coil region" evidence="1">
    <location>
        <begin position="197"/>
        <end position="231"/>
    </location>
</feature>
<dbReference type="OrthoDB" id="1523414at2"/>
<feature type="transmembrane region" description="Helical" evidence="2">
    <location>
        <begin position="365"/>
        <end position="385"/>
    </location>
</feature>
<dbReference type="Proteomes" id="UP000017819">
    <property type="component" value="Unassembled WGS sequence"/>
</dbReference>
<dbReference type="GO" id="GO:0004713">
    <property type="term" value="F:protein tyrosine kinase activity"/>
    <property type="evidence" value="ECO:0007669"/>
    <property type="project" value="TreeGrafter"/>
</dbReference>
<gene>
    <name evidence="3" type="ORF">N177_3764</name>
</gene>
<dbReference type="InterPro" id="IPR050445">
    <property type="entry name" value="Bact_polysacc_biosynth/exp"/>
</dbReference>
<feature type="coiled-coil region" evidence="1">
    <location>
        <begin position="275"/>
        <end position="302"/>
    </location>
</feature>
<name>V4T7N8_9HYPH</name>